<proteinExistence type="predicted"/>
<sequence length="1291" mass="144065">MSGFRSSSPSRSKAESLSNTNHQTESTLAARRPSWTPSITEPEDSRFQSRRRSKHSEENLSDWAGSASALSKSRRPSFPPPITEGYQRARRPRVEHEESPEIVKFGGTSQPASEGKSLYSSWEINVKDLVGDAVGNMSISPASRDIVLAARRGLFIIDLDYPLRIPRFLPQGGTWDVADVQWNPHPSHAQYIVSTSSEKLLIWNLRLGGKTSIEHILKSHYRAITDINWHTTECDIVVSTGIDSWIWAWDLREPNKPIFGLSAFKAGGTQVKWNYQDGNLLASSHSNEVLIWDRRKGSLPITRIRAHSSKIYGIDWSRTSRDQIVTCSLDKSIKTWNINAVDADNPEPESYIRTTYPVWRARNLPFGEGILSLPQRGETTLEMYAKSDPHAPVEVFEGHSDVVKEFVWRKGDQDDFQLITWSKDRTLRFWPIDGEAMQKVGHNPQVVRGRSKLTRSAMEYYDTFRNPPDTEAKETYSTISAPIGNRGILAEVRALHPSKGSHPIRRAFESNLSSRIGDEHSTPTTRSIAFVPGRSVGGTMSKGGTGIKNAAQLDQLTWLANVKVGSKRGSSSGGGSHGASRPPSRLRSGSRPPSGHDRSISEIGGRQRSGSLSRALDDRKEADNNQSLQEEITTVLTKLAASKIKLEKHDLTKKRTCTLGLHGPWGETSSVFMRVTFTFPRDYPYSTHPHGTPAVELERNPLISMRARTYILKHLRRIRERKRPCLEACLRFLLFADEGHTDQDFADSESSSDDDQPSGKKPRDITVSLLRNNKNLAEPRTSQGAFGPNGELICFFRAPPRIVRNVLRDLTGAGNKATEEPSTPQPQDQPLPPPVPQPQQKKSYFQSPALVSDAVRRLGLAATDRTVQPIDPKRPEAELNILRAMTNLLTMPQQRRRDSDAKQPEEVPKNYALFTARRSTVFLTSTRDFTGADQKVTSEYIFMADSLAAVCDTNANVARRHGRFDHERIFKTLGTLFNQPDIDKKAKESSFVSDSLAASVIKQLYSNLVIEKDVQMLAMIAMLVLQTEHGIAPHPTIGRRTESFTPVPHVSIPSRLGGMDYFSLTKAINPSSPISPAWPRLPSPATAPLAPSVSSSNSSRGSWSSLFNTGSAVRQFMNGMQDTFKDGLTTPTETMPTTPSADLPGHGASRSAEKPSKVQDPAAQDPRKKRIRKDSSFQSPTPVSKSWNDGTTNSSKIMSSSFFSAGQKNLSSNLFMADKRRIRFEPLIYEETSPPLFEADLIERFKLNVYAYSELLFRWQLYHKRLELLKASRQKYTALASTAFVFDLIAK</sequence>
<gene>
    <name evidence="1" type="ORF">JR316_0001424</name>
</gene>
<evidence type="ECO:0000313" key="1">
    <source>
        <dbReference type="EMBL" id="KAH9487350.1"/>
    </source>
</evidence>
<keyword evidence="2" id="KW-1185">Reference proteome</keyword>
<dbReference type="Proteomes" id="UP000664032">
    <property type="component" value="Unassembled WGS sequence"/>
</dbReference>
<name>A0ACB8HHY2_PSICU</name>
<reference evidence="1" key="1">
    <citation type="submission" date="2021-10" db="EMBL/GenBank/DDBJ databases">
        <title>Psilocybe cubensis genome.</title>
        <authorList>
            <person name="Mckernan K.J."/>
            <person name="Crawford S."/>
            <person name="Trippe A."/>
            <person name="Kane L.T."/>
            <person name="Mclaughlin S."/>
        </authorList>
    </citation>
    <scope>NUCLEOTIDE SEQUENCE</scope>
    <source>
        <strain evidence="1">MGC-MH-2018</strain>
    </source>
</reference>
<protein>
    <submittedName>
        <fullName evidence="1">RWD, RING finger and WD repeat-containing protein C11E3.05</fullName>
    </submittedName>
</protein>
<dbReference type="EMBL" id="JAFIQS020000001">
    <property type="protein sequence ID" value="KAH9487350.1"/>
    <property type="molecule type" value="Genomic_DNA"/>
</dbReference>
<accession>A0ACB8HHY2</accession>
<comment type="caution">
    <text evidence="1">The sequence shown here is derived from an EMBL/GenBank/DDBJ whole genome shotgun (WGS) entry which is preliminary data.</text>
</comment>
<organism evidence="1 2">
    <name type="scientific">Psilocybe cubensis</name>
    <name type="common">Psychedelic mushroom</name>
    <name type="synonym">Stropharia cubensis</name>
    <dbReference type="NCBI Taxonomy" id="181762"/>
    <lineage>
        <taxon>Eukaryota</taxon>
        <taxon>Fungi</taxon>
        <taxon>Dikarya</taxon>
        <taxon>Basidiomycota</taxon>
        <taxon>Agaricomycotina</taxon>
        <taxon>Agaricomycetes</taxon>
        <taxon>Agaricomycetidae</taxon>
        <taxon>Agaricales</taxon>
        <taxon>Agaricineae</taxon>
        <taxon>Strophariaceae</taxon>
        <taxon>Psilocybe</taxon>
    </lineage>
</organism>
<evidence type="ECO:0000313" key="2">
    <source>
        <dbReference type="Proteomes" id="UP000664032"/>
    </source>
</evidence>